<dbReference type="AlphaFoldDB" id="A0A1H6HIC9"/>
<evidence type="ECO:0000313" key="14">
    <source>
        <dbReference type="Proteomes" id="UP000182983"/>
    </source>
</evidence>
<gene>
    <name evidence="13" type="ORF">SAMN04244559_01491</name>
</gene>
<evidence type="ECO:0000259" key="12">
    <source>
        <dbReference type="Pfam" id="PF12697"/>
    </source>
</evidence>
<comment type="function">
    <text evidence="9">Acts as an acyl-protein thioesterase that hydrolyzes fatty acids from acylated residues in proteins. Regulates the mitochondrial S-depalmitoylation of the nucleophilic active site residue of peroxiredoxin-5/PRDX5, a key antioxidant protein, therefore modulating mitochondrial antioxidant ability. Also catalyzes the deglucuronidation of mycophenolic acid acyl-glucuronide, an active metabolite of the immunosuppressant drug mycophenolate.</text>
</comment>
<dbReference type="InterPro" id="IPR052382">
    <property type="entry name" value="ABHD10_acyl-thioesterase"/>
</dbReference>
<accession>A0A1H6HIC9</accession>
<evidence type="ECO:0000313" key="13">
    <source>
        <dbReference type="EMBL" id="SEH33994.1"/>
    </source>
</evidence>
<organism evidence="13 14">
    <name type="scientific">Magnetospirillum fulvum</name>
    <name type="common">Rhodospirillum fulvum</name>
    <dbReference type="NCBI Taxonomy" id="1082"/>
    <lineage>
        <taxon>Bacteria</taxon>
        <taxon>Pseudomonadati</taxon>
        <taxon>Pseudomonadota</taxon>
        <taxon>Alphaproteobacteria</taxon>
        <taxon>Rhodospirillales</taxon>
        <taxon>Rhodospirillaceae</taxon>
        <taxon>Magnetospirillum</taxon>
    </lineage>
</organism>
<proteinExistence type="predicted"/>
<protein>
    <recommendedName>
        <fullName evidence="5">Palmitoyl-protein thioesterase ABHD10, mitochondrial</fullName>
        <ecNumber evidence="4">3.1.1.93</ecNumber>
        <ecNumber evidence="1">3.1.2.22</ecNumber>
    </recommendedName>
    <alternativeName>
        <fullName evidence="7">Acyl-protein thioesterase ABHD10</fullName>
    </alternativeName>
    <alternativeName>
        <fullName evidence="8">Alpha/beta hydrolase domain-containing protein 10</fullName>
    </alternativeName>
    <alternativeName>
        <fullName evidence="6">Mycophenolic acid acyl-glucuronide esterase, mitochondrial</fullName>
    </alternativeName>
</protein>
<dbReference type="RefSeq" id="WP_074767095.1">
    <property type="nucleotide sequence ID" value="NZ_FNWO01000005.1"/>
</dbReference>
<evidence type="ECO:0000256" key="3">
    <source>
        <dbReference type="ARBA" id="ARBA00022946"/>
    </source>
</evidence>
<comment type="catalytic activity">
    <reaction evidence="11">
        <text>mycophenolic acid O-acyl-beta-D-glucuronide + H2O = mycophenolate + D-glucuronate + H(+)</text>
        <dbReference type="Rhea" id="RHEA:34179"/>
        <dbReference type="ChEBI" id="CHEBI:15377"/>
        <dbReference type="ChEBI" id="CHEBI:15378"/>
        <dbReference type="ChEBI" id="CHEBI:58720"/>
        <dbReference type="ChEBI" id="CHEBI:62932"/>
        <dbReference type="ChEBI" id="CHEBI:66982"/>
        <dbReference type="EC" id="3.1.1.93"/>
    </reaction>
    <physiologicalReaction direction="left-to-right" evidence="11">
        <dbReference type="Rhea" id="RHEA:34180"/>
    </physiologicalReaction>
</comment>
<evidence type="ECO:0000256" key="6">
    <source>
        <dbReference type="ARBA" id="ARBA00041520"/>
    </source>
</evidence>
<evidence type="ECO:0000256" key="4">
    <source>
        <dbReference type="ARBA" id="ARBA00039132"/>
    </source>
</evidence>
<keyword evidence="3" id="KW-0809">Transit peptide</keyword>
<dbReference type="OrthoDB" id="9813296at2"/>
<dbReference type="EMBL" id="FNWO01000005">
    <property type="protein sequence ID" value="SEH33994.1"/>
    <property type="molecule type" value="Genomic_DNA"/>
</dbReference>
<evidence type="ECO:0000256" key="9">
    <source>
        <dbReference type="ARBA" id="ARBA00046047"/>
    </source>
</evidence>
<dbReference type="EC" id="3.1.2.22" evidence="1"/>
<reference evidence="14" key="1">
    <citation type="submission" date="2016-10" db="EMBL/GenBank/DDBJ databases">
        <authorList>
            <person name="Varghese N."/>
            <person name="Submissions S."/>
        </authorList>
    </citation>
    <scope>NUCLEOTIDE SEQUENCE [LARGE SCALE GENOMIC DNA]</scope>
    <source>
        <strain evidence="14">DSM 13234</strain>
    </source>
</reference>
<dbReference type="PANTHER" id="PTHR16138:SF7">
    <property type="entry name" value="PALMITOYL-PROTEIN THIOESTERASE ABHD10, MITOCHONDRIAL"/>
    <property type="match status" value="1"/>
</dbReference>
<dbReference type="GO" id="GO:0004553">
    <property type="term" value="F:hydrolase activity, hydrolyzing O-glycosyl compounds"/>
    <property type="evidence" value="ECO:0007669"/>
    <property type="project" value="TreeGrafter"/>
</dbReference>
<dbReference type="Gene3D" id="3.40.50.1820">
    <property type="entry name" value="alpha/beta hydrolase"/>
    <property type="match status" value="1"/>
</dbReference>
<keyword evidence="2" id="KW-0378">Hydrolase</keyword>
<dbReference type="GO" id="GO:0008474">
    <property type="term" value="F:palmitoyl-(protein) hydrolase activity"/>
    <property type="evidence" value="ECO:0007669"/>
    <property type="project" value="UniProtKB-EC"/>
</dbReference>
<dbReference type="EC" id="3.1.1.93" evidence="4"/>
<dbReference type="Pfam" id="PF12697">
    <property type="entry name" value="Abhydrolase_6"/>
    <property type="match status" value="1"/>
</dbReference>
<sequence>MTAIRDGEVGLTGRGILSRPDGATISYSRLEGKNPGVVFLHGYRSDMSGGKALALEELCRARGQAFLRFDAFGHGESSGDVFDGTIGRWAADAVAVIEALTSGPQILVGSSFGGWIATLAALDLRSRVVGLVAIAAALDFTEDLIWADLDVDQRRTLLETGEITLADDSGGDEPHWRFRRALIDDGRNHLLLRDFVNLYCPVRLIHGQRDSDVPWRTSLHFAEMLASDTVEICLVKDGDHRLSRPEDLERLCRTVDDLLNCVRV</sequence>
<keyword evidence="14" id="KW-1185">Reference proteome</keyword>
<evidence type="ECO:0000256" key="8">
    <source>
        <dbReference type="ARBA" id="ARBA00042704"/>
    </source>
</evidence>
<dbReference type="InterPro" id="IPR029058">
    <property type="entry name" value="AB_hydrolase_fold"/>
</dbReference>
<evidence type="ECO:0000256" key="11">
    <source>
        <dbReference type="ARBA" id="ARBA00047972"/>
    </source>
</evidence>
<evidence type="ECO:0000256" key="1">
    <source>
        <dbReference type="ARBA" id="ARBA00012423"/>
    </source>
</evidence>
<evidence type="ECO:0000256" key="5">
    <source>
        <dbReference type="ARBA" id="ARBA00039314"/>
    </source>
</evidence>
<dbReference type="SUPFAM" id="SSF53474">
    <property type="entry name" value="alpha/beta-Hydrolases"/>
    <property type="match status" value="1"/>
</dbReference>
<evidence type="ECO:0000256" key="10">
    <source>
        <dbReference type="ARBA" id="ARBA00047409"/>
    </source>
</evidence>
<dbReference type="Proteomes" id="UP000182983">
    <property type="component" value="Unassembled WGS sequence"/>
</dbReference>
<dbReference type="InterPro" id="IPR000073">
    <property type="entry name" value="AB_hydrolase_1"/>
</dbReference>
<name>A0A1H6HIC9_MAGFU</name>
<feature type="domain" description="AB hydrolase-1" evidence="12">
    <location>
        <begin position="37"/>
        <end position="248"/>
    </location>
</feature>
<evidence type="ECO:0000256" key="2">
    <source>
        <dbReference type="ARBA" id="ARBA00022801"/>
    </source>
</evidence>
<comment type="catalytic activity">
    <reaction evidence="10">
        <text>S-hexadecanoyl-L-cysteinyl-[protein] + H2O = L-cysteinyl-[protein] + hexadecanoate + H(+)</text>
        <dbReference type="Rhea" id="RHEA:19233"/>
        <dbReference type="Rhea" id="RHEA-COMP:10131"/>
        <dbReference type="Rhea" id="RHEA-COMP:11032"/>
        <dbReference type="ChEBI" id="CHEBI:7896"/>
        <dbReference type="ChEBI" id="CHEBI:15377"/>
        <dbReference type="ChEBI" id="CHEBI:15378"/>
        <dbReference type="ChEBI" id="CHEBI:29950"/>
        <dbReference type="ChEBI" id="CHEBI:74151"/>
        <dbReference type="EC" id="3.1.2.22"/>
    </reaction>
    <physiologicalReaction direction="left-to-right" evidence="10">
        <dbReference type="Rhea" id="RHEA:19234"/>
    </physiologicalReaction>
</comment>
<dbReference type="PANTHER" id="PTHR16138">
    <property type="entry name" value="MYCOPHENOLIC ACID ACYL-GLUCURONIDE ESTERASE, MITOCHONDRIAL"/>
    <property type="match status" value="1"/>
</dbReference>
<dbReference type="GO" id="GO:0102390">
    <property type="term" value="F:mycophenolic acid acyl-glucuronide esterase activity"/>
    <property type="evidence" value="ECO:0007669"/>
    <property type="project" value="UniProtKB-EC"/>
</dbReference>
<evidence type="ECO:0000256" key="7">
    <source>
        <dbReference type="ARBA" id="ARBA00042645"/>
    </source>
</evidence>